<dbReference type="RefSeq" id="WP_192754017.1">
    <property type="nucleotide sequence ID" value="NZ_BAABJL010000095.1"/>
</dbReference>
<dbReference type="AlphaFoldDB" id="A0A927N132"/>
<protein>
    <submittedName>
        <fullName evidence="2">Mg-chelatase subunit ChlD</fullName>
    </submittedName>
</protein>
<evidence type="ECO:0000313" key="3">
    <source>
        <dbReference type="Proteomes" id="UP000638648"/>
    </source>
</evidence>
<dbReference type="InterPro" id="IPR036465">
    <property type="entry name" value="vWFA_dom_sf"/>
</dbReference>
<dbReference type="SMART" id="SM00327">
    <property type="entry name" value="VWA"/>
    <property type="match status" value="1"/>
</dbReference>
<dbReference type="PROSITE" id="PS50234">
    <property type="entry name" value="VWFA"/>
    <property type="match status" value="1"/>
</dbReference>
<keyword evidence="3" id="KW-1185">Reference proteome</keyword>
<dbReference type="Gene3D" id="3.40.50.410">
    <property type="entry name" value="von Willebrand factor, type A domain"/>
    <property type="match status" value="1"/>
</dbReference>
<proteinExistence type="predicted"/>
<feature type="domain" description="VWFA" evidence="1">
    <location>
        <begin position="357"/>
        <end position="547"/>
    </location>
</feature>
<comment type="caution">
    <text evidence="2">The sequence shown here is derived from an EMBL/GenBank/DDBJ whole genome shotgun (WGS) entry which is preliminary data.</text>
</comment>
<name>A0A927N132_9ACTN</name>
<dbReference type="InterPro" id="IPR002035">
    <property type="entry name" value="VWF_A"/>
</dbReference>
<reference evidence="2" key="1">
    <citation type="submission" date="2020-10" db="EMBL/GenBank/DDBJ databases">
        <title>Sequencing the genomes of 1000 actinobacteria strains.</title>
        <authorList>
            <person name="Klenk H.-P."/>
        </authorList>
    </citation>
    <scope>NUCLEOTIDE SEQUENCE</scope>
    <source>
        <strain evidence="2">DSM 45354</strain>
    </source>
</reference>
<dbReference type="Pfam" id="PF00092">
    <property type="entry name" value="VWA"/>
    <property type="match status" value="1"/>
</dbReference>
<dbReference type="Proteomes" id="UP000638648">
    <property type="component" value="Unassembled WGS sequence"/>
</dbReference>
<dbReference type="EMBL" id="JADBEM010000001">
    <property type="protein sequence ID" value="MBE1610685.1"/>
    <property type="molecule type" value="Genomic_DNA"/>
</dbReference>
<dbReference type="Pfam" id="PF13531">
    <property type="entry name" value="SBP_bac_11"/>
    <property type="match status" value="1"/>
</dbReference>
<evidence type="ECO:0000313" key="2">
    <source>
        <dbReference type="EMBL" id="MBE1610685.1"/>
    </source>
</evidence>
<dbReference type="SUPFAM" id="SSF53300">
    <property type="entry name" value="vWA-like"/>
    <property type="match status" value="1"/>
</dbReference>
<organism evidence="2 3">
    <name type="scientific">Actinopolymorpha pittospori</name>
    <dbReference type="NCBI Taxonomy" id="648752"/>
    <lineage>
        <taxon>Bacteria</taxon>
        <taxon>Bacillati</taxon>
        <taxon>Actinomycetota</taxon>
        <taxon>Actinomycetes</taxon>
        <taxon>Propionibacteriales</taxon>
        <taxon>Actinopolymorphaceae</taxon>
        <taxon>Actinopolymorpha</taxon>
    </lineage>
</organism>
<sequence>MPGRHAAAEARPRRRGRSLVILAVVLALLVPTAAYIGIREFGPAAAEQAASCQGSLRIHVSAAPEIAGSLKSIVERVDQAKVSVDGACVAFDVSAESPRDVFTRLSGGDSTDIPDLWVPDTWEWVSRTGIAQDRLLSLSPSVASSPLVLATTQSDAENLGKNADNWSTLATAGNMALADAEKSGVALSALLGIRRSLSGTPEEARSTLGTILLRLNKDRVDDLDVELDQASRENGLRHGVPATEQQVLSYTKENAGADLVPVAPKNGTVLLDYPLVAVVQDKARAPRIIEAGATLMRYVDDAKGRAAFRKAGFRDYRDLAPASQGEGVGEVKALPPVTLQDADDVLRSWAAMSLESRLLAVVDVSGSMAAAAGSRNRIELARDAAGTAFSYFPDKGEVGLWAFSENRNGNRDYVQLSPTGALTPKHRGELKNALDKLPGQIRGGTGLYDTFLAAYRTAQSGFDSSRVNSLVLLTDGRDEDSAGISMNQLISTLKTEADAARPIAVILVGIGPEADLAALQQIANTTGGRAYRAKNATDMEDIIIDALLRRQCGSACS</sequence>
<evidence type="ECO:0000259" key="1">
    <source>
        <dbReference type="PROSITE" id="PS50234"/>
    </source>
</evidence>
<accession>A0A927N132</accession>
<gene>
    <name evidence="2" type="ORF">HEB94_007533</name>
</gene>